<dbReference type="GO" id="GO:0016020">
    <property type="term" value="C:membrane"/>
    <property type="evidence" value="ECO:0007669"/>
    <property type="project" value="InterPro"/>
</dbReference>
<dbReference type="InterPro" id="IPR010613">
    <property type="entry name" value="PES"/>
</dbReference>
<dbReference type="CDD" id="cd15848">
    <property type="entry name" value="SNARE_syntaxin1-like"/>
    <property type="match status" value="1"/>
</dbReference>
<dbReference type="Gene3D" id="1.20.5.110">
    <property type="match status" value="1"/>
</dbReference>
<protein>
    <recommendedName>
        <fullName evidence="2">t-SNARE coiled-coil homology domain-containing protein</fullName>
    </recommendedName>
</protein>
<proteinExistence type="predicted"/>
<dbReference type="InParanoid" id="A0A1X7UGX8"/>
<comment type="subcellular location">
    <subcellularLocation>
        <location evidence="1">Nucleus</location>
    </subcellularLocation>
</comment>
<dbReference type="InterPro" id="IPR000727">
    <property type="entry name" value="T_SNARE_dom"/>
</dbReference>
<sequence>AFELNRKVDEIKLKLNEVHELQDTIVTKSSNQNRALKERHAMLLAEINQLSQTVQKGLKRFQDDIKRDELGPERNSAELRIKKSHYFALSYKLNNIMSVYSQQEEQHKEKCKDMIKRQLQIFGPKPDVSDEKIEEMLESNEMSIFTDDIIFDASQKKQVPTEIRKLEQNLKELHDMFHDFMLLILNEPQGDLADNIEHNVDNTAAYVEPGTQAIVAAARMRQSENRRGESGLATTYYSRSQAMRKLQISMPEFRRLCIFKGIYPQEPRHRRKVSKGSSVYKTYYYRKDIAWLAHEPLLQKGRDFKIFVKKLKRAFNDDDKVKIASLKEHRPLYTLDRMVKERYPTFVDALRDIDDVLTMVSLYSTLSSLKIKASVSQLCKRLLLEFMHYVIASKSLRKVFISIKGIYYQAEIQGQTITWLTPHQFPQRIPREVDFRIMNTFVEFYTTLLTFVNFRLFHSLNLRYPPQLGGYFSTELSLQLPSLLVNPNEVEYENDGDKGEYRELLESLSHSLVKIPETPTESAQS</sequence>
<dbReference type="GO" id="GO:0000463">
    <property type="term" value="P:maturation of LSU-rRNA from tricistronic rRNA transcript (SSU-rRNA, 5.8S rRNA, LSU-rRNA)"/>
    <property type="evidence" value="ECO:0007669"/>
    <property type="project" value="TreeGrafter"/>
</dbReference>
<dbReference type="AlphaFoldDB" id="A0A1X7UGX8"/>
<dbReference type="Pfam" id="PF06732">
    <property type="entry name" value="Pescadillo_N"/>
    <property type="match status" value="1"/>
</dbReference>
<evidence type="ECO:0000256" key="1">
    <source>
        <dbReference type="ARBA" id="ARBA00004123"/>
    </source>
</evidence>
<dbReference type="EnsemblMetazoa" id="Aqu2.1.27214_001">
    <property type="protein sequence ID" value="Aqu2.1.27214_001"/>
    <property type="gene ID" value="Aqu2.1.27214"/>
</dbReference>
<dbReference type="Pfam" id="PF00804">
    <property type="entry name" value="Syntaxin"/>
    <property type="match status" value="1"/>
</dbReference>
<dbReference type="PANTHER" id="PTHR12221:SF6">
    <property type="entry name" value="PESCADILLO HOMOLOG"/>
    <property type="match status" value="1"/>
</dbReference>
<dbReference type="SUPFAM" id="SSF47661">
    <property type="entry name" value="t-snare proteins"/>
    <property type="match status" value="1"/>
</dbReference>
<evidence type="ECO:0000313" key="3">
    <source>
        <dbReference type="EnsemblMetazoa" id="Aqu2.1.27214_001"/>
    </source>
</evidence>
<feature type="domain" description="T-SNARE coiled-coil homology" evidence="2">
    <location>
        <begin position="187"/>
        <end position="217"/>
    </location>
</feature>
<dbReference type="OrthoDB" id="10255013at2759"/>
<reference evidence="3" key="1">
    <citation type="submission" date="2017-05" db="UniProtKB">
        <authorList>
            <consortium name="EnsemblMetazoa"/>
        </authorList>
    </citation>
    <scope>IDENTIFICATION</scope>
</reference>
<dbReference type="PANTHER" id="PTHR12221">
    <property type="entry name" value="PESCADILLO - RELATED"/>
    <property type="match status" value="1"/>
</dbReference>
<dbReference type="Gene3D" id="1.20.58.70">
    <property type="match status" value="1"/>
</dbReference>
<dbReference type="InterPro" id="IPR010989">
    <property type="entry name" value="SNARE"/>
</dbReference>
<dbReference type="GO" id="GO:0016192">
    <property type="term" value="P:vesicle-mediated transport"/>
    <property type="evidence" value="ECO:0007669"/>
    <property type="project" value="InterPro"/>
</dbReference>
<dbReference type="GO" id="GO:0003723">
    <property type="term" value="F:RNA binding"/>
    <property type="evidence" value="ECO:0007669"/>
    <property type="project" value="TreeGrafter"/>
</dbReference>
<organism evidence="3">
    <name type="scientific">Amphimedon queenslandica</name>
    <name type="common">Sponge</name>
    <dbReference type="NCBI Taxonomy" id="400682"/>
    <lineage>
        <taxon>Eukaryota</taxon>
        <taxon>Metazoa</taxon>
        <taxon>Porifera</taxon>
        <taxon>Demospongiae</taxon>
        <taxon>Heteroscleromorpha</taxon>
        <taxon>Haplosclerida</taxon>
        <taxon>Niphatidae</taxon>
        <taxon>Amphimedon</taxon>
    </lineage>
</organism>
<evidence type="ECO:0000259" key="2">
    <source>
        <dbReference type="PROSITE" id="PS50192"/>
    </source>
</evidence>
<dbReference type="PROSITE" id="PS50192">
    <property type="entry name" value="T_SNARE"/>
    <property type="match status" value="1"/>
</dbReference>
<dbReference type="InterPro" id="IPR006011">
    <property type="entry name" value="Syntaxin_N"/>
</dbReference>
<name>A0A1X7UGX8_AMPQE</name>
<dbReference type="STRING" id="400682.A0A1X7UGX8"/>
<dbReference type="GO" id="GO:0070545">
    <property type="term" value="C:PeBoW complex"/>
    <property type="evidence" value="ECO:0007669"/>
    <property type="project" value="TreeGrafter"/>
</dbReference>
<accession>A0A1X7UGX8</accession>